<accession>A0ABD0PDL5</accession>
<feature type="non-terminal residue" evidence="1">
    <location>
        <position position="1"/>
    </location>
</feature>
<keyword evidence="2" id="KW-1185">Reference proteome</keyword>
<dbReference type="EMBL" id="JAMKFB020000016">
    <property type="protein sequence ID" value="KAL0172125.1"/>
    <property type="molecule type" value="Genomic_DNA"/>
</dbReference>
<reference evidence="1 2" key="1">
    <citation type="submission" date="2024-05" db="EMBL/GenBank/DDBJ databases">
        <title>Genome sequencing and assembly of Indian major carp, Cirrhinus mrigala (Hamilton, 1822).</title>
        <authorList>
            <person name="Mohindra V."/>
            <person name="Chowdhury L.M."/>
            <person name="Lal K."/>
            <person name="Jena J.K."/>
        </authorList>
    </citation>
    <scope>NUCLEOTIDE SEQUENCE [LARGE SCALE GENOMIC DNA]</scope>
    <source>
        <strain evidence="1">CM1030</strain>
        <tissue evidence="1">Blood</tissue>
    </source>
</reference>
<sequence>VSSGAGLLPRSSLALPASLPRKGSIKAVSSRLPSKQVTATSLRLPKDCARSLGDLKVRLFDVKDPKIC</sequence>
<name>A0ABD0PDL5_CIRMR</name>
<gene>
    <name evidence="1" type="ORF">M9458_032436</name>
</gene>
<evidence type="ECO:0000313" key="1">
    <source>
        <dbReference type="EMBL" id="KAL0172125.1"/>
    </source>
</evidence>
<comment type="caution">
    <text evidence="1">The sequence shown here is derived from an EMBL/GenBank/DDBJ whole genome shotgun (WGS) entry which is preliminary data.</text>
</comment>
<dbReference type="AlphaFoldDB" id="A0ABD0PDL5"/>
<protein>
    <submittedName>
        <fullName evidence="1">Uncharacterized protein</fullName>
    </submittedName>
</protein>
<proteinExistence type="predicted"/>
<organism evidence="1 2">
    <name type="scientific">Cirrhinus mrigala</name>
    <name type="common">Mrigala</name>
    <dbReference type="NCBI Taxonomy" id="683832"/>
    <lineage>
        <taxon>Eukaryota</taxon>
        <taxon>Metazoa</taxon>
        <taxon>Chordata</taxon>
        <taxon>Craniata</taxon>
        <taxon>Vertebrata</taxon>
        <taxon>Euteleostomi</taxon>
        <taxon>Actinopterygii</taxon>
        <taxon>Neopterygii</taxon>
        <taxon>Teleostei</taxon>
        <taxon>Ostariophysi</taxon>
        <taxon>Cypriniformes</taxon>
        <taxon>Cyprinidae</taxon>
        <taxon>Labeoninae</taxon>
        <taxon>Labeonini</taxon>
        <taxon>Cirrhinus</taxon>
    </lineage>
</organism>
<dbReference type="Proteomes" id="UP001529510">
    <property type="component" value="Unassembled WGS sequence"/>
</dbReference>
<evidence type="ECO:0000313" key="2">
    <source>
        <dbReference type="Proteomes" id="UP001529510"/>
    </source>
</evidence>